<name>A0A4Z2FER7_9TELE</name>
<sequence>MARVREVGRGGEEEEGGTDSCCRVREEDELFLSVVVLGLAAPEAESESESESVSVCVSASASASRSQPESSNTMSKEEEVQSLGPRGGQSSKESRVSEASRSAWLPRSDVGPSRPGSGRKDRPPSSAPKPAPALPESGARVSTEFSRTSPPGPRAGDSELDTGTLTDSASIHLWSISSCQPSGGLSCQALK</sequence>
<organism evidence="2 3">
    <name type="scientific">Liparis tanakae</name>
    <name type="common">Tanaka's snailfish</name>
    <dbReference type="NCBI Taxonomy" id="230148"/>
    <lineage>
        <taxon>Eukaryota</taxon>
        <taxon>Metazoa</taxon>
        <taxon>Chordata</taxon>
        <taxon>Craniata</taxon>
        <taxon>Vertebrata</taxon>
        <taxon>Euteleostomi</taxon>
        <taxon>Actinopterygii</taxon>
        <taxon>Neopterygii</taxon>
        <taxon>Teleostei</taxon>
        <taxon>Neoteleostei</taxon>
        <taxon>Acanthomorphata</taxon>
        <taxon>Eupercaria</taxon>
        <taxon>Perciformes</taxon>
        <taxon>Cottioidei</taxon>
        <taxon>Cottales</taxon>
        <taxon>Liparidae</taxon>
        <taxon>Liparis</taxon>
    </lineage>
</organism>
<gene>
    <name evidence="2" type="ORF">EYF80_050196</name>
</gene>
<feature type="region of interest" description="Disordered" evidence="1">
    <location>
        <begin position="1"/>
        <end position="23"/>
    </location>
</feature>
<dbReference type="Proteomes" id="UP000314294">
    <property type="component" value="Unassembled WGS sequence"/>
</dbReference>
<evidence type="ECO:0000256" key="1">
    <source>
        <dbReference type="SAM" id="MobiDB-lite"/>
    </source>
</evidence>
<feature type="compositionally biased region" description="Basic and acidic residues" evidence="1">
    <location>
        <begin position="1"/>
        <end position="11"/>
    </location>
</feature>
<protein>
    <submittedName>
        <fullName evidence="2">Uncharacterized protein</fullName>
    </submittedName>
</protein>
<keyword evidence="3" id="KW-1185">Reference proteome</keyword>
<feature type="region of interest" description="Disordered" evidence="1">
    <location>
        <begin position="42"/>
        <end position="164"/>
    </location>
</feature>
<evidence type="ECO:0000313" key="3">
    <source>
        <dbReference type="Proteomes" id="UP000314294"/>
    </source>
</evidence>
<accession>A0A4Z2FER7</accession>
<evidence type="ECO:0000313" key="2">
    <source>
        <dbReference type="EMBL" id="TNN39638.1"/>
    </source>
</evidence>
<dbReference type="AlphaFoldDB" id="A0A4Z2FER7"/>
<dbReference type="EMBL" id="SRLO01001262">
    <property type="protein sequence ID" value="TNN39638.1"/>
    <property type="molecule type" value="Genomic_DNA"/>
</dbReference>
<feature type="compositionally biased region" description="Low complexity" evidence="1">
    <location>
        <begin position="51"/>
        <end position="71"/>
    </location>
</feature>
<reference evidence="2 3" key="1">
    <citation type="submission" date="2019-03" db="EMBL/GenBank/DDBJ databases">
        <title>First draft genome of Liparis tanakae, snailfish: a comprehensive survey of snailfish specific genes.</title>
        <authorList>
            <person name="Kim W."/>
            <person name="Song I."/>
            <person name="Jeong J.-H."/>
            <person name="Kim D."/>
            <person name="Kim S."/>
            <person name="Ryu S."/>
            <person name="Song J.Y."/>
            <person name="Lee S.K."/>
        </authorList>
    </citation>
    <scope>NUCLEOTIDE SEQUENCE [LARGE SCALE GENOMIC DNA]</scope>
    <source>
        <tissue evidence="2">Muscle</tissue>
    </source>
</reference>
<comment type="caution">
    <text evidence="2">The sequence shown here is derived from an EMBL/GenBank/DDBJ whole genome shotgun (WGS) entry which is preliminary data.</text>
</comment>
<proteinExistence type="predicted"/>